<dbReference type="EMBL" id="JAANQT010003550">
    <property type="protein sequence ID" value="KAG1300959.1"/>
    <property type="molecule type" value="Genomic_DNA"/>
</dbReference>
<dbReference type="CDD" id="cd08276">
    <property type="entry name" value="MDR7"/>
    <property type="match status" value="1"/>
</dbReference>
<sequence length="351" mass="37947">MSSLPQTQAVYRITEFTGPEGVKRFEEDTPTELSKNEVLVKIKAVSLNYRDLVISNHTYITPTQKNVIPCSDGSGEVVAVGKGVRGFQVGDRVVANFDPTNLYGNAKMLDGNALGALVDGVLCQYKVFSQEAINKIPKDSHLSHEEAATLVITGVTVWDSLYGSGNPFIAGQTVLMLGTGGVSITALILAKAAGAVTIITSSSDEKLKYVKEKYGADYGINYSKTPDWEKEVLKITNGEGVDFVFENGGNGTIVKSILSTKAKGQVCLIGFLEQTKEFPDIVSLILSKSVSVRGIYVGSKQLAEQLIQFVHAKKIHMPVEKVFGFSQEEVVAAYNNVKSQKQIGKTVIKVD</sequence>
<dbReference type="InterPro" id="IPR036291">
    <property type="entry name" value="NAD(P)-bd_dom_sf"/>
</dbReference>
<reference evidence="2" key="1">
    <citation type="journal article" date="2020" name="Microb. Genom.">
        <title>Genetic diversity of clinical and environmental Mucorales isolates obtained from an investigation of mucormycosis cases among solid organ transplant recipients.</title>
        <authorList>
            <person name="Nguyen M.H."/>
            <person name="Kaul D."/>
            <person name="Muto C."/>
            <person name="Cheng S.J."/>
            <person name="Richter R.A."/>
            <person name="Bruno V.M."/>
            <person name="Liu G."/>
            <person name="Beyhan S."/>
            <person name="Sundermann A.J."/>
            <person name="Mounaud S."/>
            <person name="Pasculle A.W."/>
            <person name="Nierman W.C."/>
            <person name="Driscoll E."/>
            <person name="Cumbie R."/>
            <person name="Clancy C.J."/>
            <person name="Dupont C.L."/>
        </authorList>
    </citation>
    <scope>NUCLEOTIDE SEQUENCE</scope>
    <source>
        <strain evidence="2">GL11</strain>
    </source>
</reference>
<dbReference type="Pfam" id="PF08240">
    <property type="entry name" value="ADH_N"/>
    <property type="match status" value="1"/>
</dbReference>
<evidence type="ECO:0000313" key="2">
    <source>
        <dbReference type="EMBL" id="KAG1300959.1"/>
    </source>
</evidence>
<protein>
    <recommendedName>
        <fullName evidence="1">Enoyl reductase (ER) domain-containing protein</fullName>
    </recommendedName>
</protein>
<keyword evidence="3" id="KW-1185">Reference proteome</keyword>
<dbReference type="Proteomes" id="UP000716291">
    <property type="component" value="Unassembled WGS sequence"/>
</dbReference>
<accession>A0A9P7BLX1</accession>
<dbReference type="SUPFAM" id="SSF51735">
    <property type="entry name" value="NAD(P)-binding Rossmann-fold domains"/>
    <property type="match status" value="1"/>
</dbReference>
<evidence type="ECO:0000259" key="1">
    <source>
        <dbReference type="SMART" id="SM00829"/>
    </source>
</evidence>
<dbReference type="InterPro" id="IPR013149">
    <property type="entry name" value="ADH-like_C"/>
</dbReference>
<dbReference type="Pfam" id="PF00107">
    <property type="entry name" value="ADH_zinc_N"/>
    <property type="match status" value="1"/>
</dbReference>
<dbReference type="PANTHER" id="PTHR45033">
    <property type="match status" value="1"/>
</dbReference>
<gene>
    <name evidence="2" type="ORF">G6F64_012228</name>
</gene>
<dbReference type="InterPro" id="IPR052711">
    <property type="entry name" value="Zinc_ADH-like"/>
</dbReference>
<comment type="caution">
    <text evidence="2">The sequence shown here is derived from an EMBL/GenBank/DDBJ whole genome shotgun (WGS) entry which is preliminary data.</text>
</comment>
<evidence type="ECO:0000313" key="3">
    <source>
        <dbReference type="Proteomes" id="UP000716291"/>
    </source>
</evidence>
<feature type="domain" description="Enoyl reductase (ER)" evidence="1">
    <location>
        <begin position="21"/>
        <end position="348"/>
    </location>
</feature>
<dbReference type="PANTHER" id="PTHR45033:SF2">
    <property type="entry name" value="ZINC-TYPE ALCOHOL DEHYDROGENASE-LIKE PROTEIN C1773.06C"/>
    <property type="match status" value="1"/>
</dbReference>
<dbReference type="Gene3D" id="3.40.50.720">
    <property type="entry name" value="NAD(P)-binding Rossmann-like Domain"/>
    <property type="match status" value="1"/>
</dbReference>
<name>A0A9P7BLX1_RHIOR</name>
<dbReference type="SMART" id="SM00829">
    <property type="entry name" value="PKS_ER"/>
    <property type="match status" value="1"/>
</dbReference>
<organism evidence="2 3">
    <name type="scientific">Rhizopus oryzae</name>
    <name type="common">Mucormycosis agent</name>
    <name type="synonym">Rhizopus arrhizus var. delemar</name>
    <dbReference type="NCBI Taxonomy" id="64495"/>
    <lineage>
        <taxon>Eukaryota</taxon>
        <taxon>Fungi</taxon>
        <taxon>Fungi incertae sedis</taxon>
        <taxon>Mucoromycota</taxon>
        <taxon>Mucoromycotina</taxon>
        <taxon>Mucoromycetes</taxon>
        <taxon>Mucorales</taxon>
        <taxon>Mucorineae</taxon>
        <taxon>Rhizopodaceae</taxon>
        <taxon>Rhizopus</taxon>
    </lineage>
</organism>
<dbReference type="InterPro" id="IPR013154">
    <property type="entry name" value="ADH-like_N"/>
</dbReference>
<dbReference type="SUPFAM" id="SSF50129">
    <property type="entry name" value="GroES-like"/>
    <property type="match status" value="1"/>
</dbReference>
<proteinExistence type="predicted"/>
<dbReference type="Gene3D" id="3.90.180.10">
    <property type="entry name" value="Medium-chain alcohol dehydrogenases, catalytic domain"/>
    <property type="match status" value="1"/>
</dbReference>
<dbReference type="InterPro" id="IPR020843">
    <property type="entry name" value="ER"/>
</dbReference>
<dbReference type="GO" id="GO:0016491">
    <property type="term" value="F:oxidoreductase activity"/>
    <property type="evidence" value="ECO:0007669"/>
    <property type="project" value="InterPro"/>
</dbReference>
<dbReference type="InterPro" id="IPR011032">
    <property type="entry name" value="GroES-like_sf"/>
</dbReference>
<dbReference type="AlphaFoldDB" id="A0A9P7BLX1"/>